<sequence length="90" mass="10203">MMSALHYECSLLPDAAFSRRALQGGTHHHYSGGVSFNLIRTRREKFAIERLLAMAGRTWRASIEQGWALAKHYPPGRGRGGVRKVHELHH</sequence>
<dbReference type="AlphaFoldDB" id="A0A6J5F5V4"/>
<accession>A0A6J5F5V4</accession>
<evidence type="ECO:0000313" key="1">
    <source>
        <dbReference type="EMBL" id="CAB3774240.1"/>
    </source>
</evidence>
<dbReference type="EMBL" id="CADIKH010000102">
    <property type="protein sequence ID" value="CAB3774240.1"/>
    <property type="molecule type" value="Genomic_DNA"/>
</dbReference>
<protein>
    <submittedName>
        <fullName evidence="1">Uncharacterized protein</fullName>
    </submittedName>
</protein>
<dbReference type="RefSeq" id="WP_175232912.1">
    <property type="nucleotide sequence ID" value="NZ_CADIKH010000102.1"/>
</dbReference>
<dbReference type="Proteomes" id="UP000494363">
    <property type="component" value="Unassembled WGS sequence"/>
</dbReference>
<organism evidence="1 2">
    <name type="scientific">Paraburkholderia humisilvae</name>
    <dbReference type="NCBI Taxonomy" id="627669"/>
    <lineage>
        <taxon>Bacteria</taxon>
        <taxon>Pseudomonadati</taxon>
        <taxon>Pseudomonadota</taxon>
        <taxon>Betaproteobacteria</taxon>
        <taxon>Burkholderiales</taxon>
        <taxon>Burkholderiaceae</taxon>
        <taxon>Paraburkholderia</taxon>
    </lineage>
</organism>
<name>A0A6J5F5V4_9BURK</name>
<proteinExistence type="predicted"/>
<reference evidence="1 2" key="1">
    <citation type="submission" date="2020-04" db="EMBL/GenBank/DDBJ databases">
        <authorList>
            <person name="De Canck E."/>
        </authorList>
    </citation>
    <scope>NUCLEOTIDE SEQUENCE [LARGE SCALE GENOMIC DNA]</scope>
    <source>
        <strain evidence="1 2">LMG 29542</strain>
    </source>
</reference>
<gene>
    <name evidence="1" type="ORF">LMG29542_07661</name>
</gene>
<keyword evidence="2" id="KW-1185">Reference proteome</keyword>
<evidence type="ECO:0000313" key="2">
    <source>
        <dbReference type="Proteomes" id="UP000494363"/>
    </source>
</evidence>